<reference evidence="1" key="1">
    <citation type="submission" date="2022-04" db="EMBL/GenBank/DDBJ databases">
        <title>Carnegiea gigantea Genome sequencing and assembly v2.</title>
        <authorList>
            <person name="Copetti D."/>
            <person name="Sanderson M.J."/>
            <person name="Burquez A."/>
            <person name="Wojciechowski M.F."/>
        </authorList>
    </citation>
    <scope>NUCLEOTIDE SEQUENCE</scope>
    <source>
        <strain evidence="1">SGP5-SGP5p</strain>
        <tissue evidence="1">Aerial part</tissue>
    </source>
</reference>
<protein>
    <submittedName>
        <fullName evidence="1">Uncharacterized protein</fullName>
    </submittedName>
</protein>
<evidence type="ECO:0000313" key="1">
    <source>
        <dbReference type="EMBL" id="KAJ8444232.1"/>
    </source>
</evidence>
<comment type="caution">
    <text evidence="1">The sequence shown here is derived from an EMBL/GenBank/DDBJ whole genome shotgun (WGS) entry which is preliminary data.</text>
</comment>
<dbReference type="EMBL" id="JAKOGI010000103">
    <property type="protein sequence ID" value="KAJ8444232.1"/>
    <property type="molecule type" value="Genomic_DNA"/>
</dbReference>
<name>A0A9Q1KJ65_9CARY</name>
<evidence type="ECO:0000313" key="2">
    <source>
        <dbReference type="Proteomes" id="UP001153076"/>
    </source>
</evidence>
<dbReference type="PANTHER" id="PTHR35510">
    <property type="entry name" value="DBH-LIKE MONOOXYGENASE"/>
    <property type="match status" value="1"/>
</dbReference>
<accession>A0A9Q1KJ65</accession>
<dbReference type="Proteomes" id="UP001153076">
    <property type="component" value="Unassembled WGS sequence"/>
</dbReference>
<proteinExistence type="predicted"/>
<dbReference type="OrthoDB" id="1937743at2759"/>
<dbReference type="PANTHER" id="PTHR35510:SF1">
    <property type="entry name" value="DBH-LIKE MONOOXYGENASE"/>
    <property type="match status" value="1"/>
</dbReference>
<gene>
    <name evidence="1" type="ORF">Cgig2_028113</name>
</gene>
<organism evidence="1 2">
    <name type="scientific">Carnegiea gigantea</name>
    <dbReference type="NCBI Taxonomy" id="171969"/>
    <lineage>
        <taxon>Eukaryota</taxon>
        <taxon>Viridiplantae</taxon>
        <taxon>Streptophyta</taxon>
        <taxon>Embryophyta</taxon>
        <taxon>Tracheophyta</taxon>
        <taxon>Spermatophyta</taxon>
        <taxon>Magnoliopsida</taxon>
        <taxon>eudicotyledons</taxon>
        <taxon>Gunneridae</taxon>
        <taxon>Pentapetalae</taxon>
        <taxon>Caryophyllales</taxon>
        <taxon>Cactineae</taxon>
        <taxon>Cactaceae</taxon>
        <taxon>Cactoideae</taxon>
        <taxon>Echinocereeae</taxon>
        <taxon>Carnegiea</taxon>
    </lineage>
</organism>
<keyword evidence="2" id="KW-1185">Reference proteome</keyword>
<dbReference type="AlphaFoldDB" id="A0A9Q1KJ65"/>
<sequence>MENCLGLRLKRKEFDDVDDEIFADFCLSSPASKIRRLDADFPPITEKDAAGIPLKHEQPVPESVVSDEVVNQVNPADIEELTFVPENNEKAIVLFKPINKPIFYSPNNLSIDPSLISSFKNHTLLHAHHSLAEDEAERNGDDGELNGCKAIIPWAPAEPLYQRPLLSSQTEVSGTMESEDMDAAMMEIEDASISSVRQQEANEYIKRSAISEGQQPQWQQQPHCMIPQPPQNITTPIVWYR</sequence>